<feature type="non-terminal residue" evidence="3">
    <location>
        <position position="87"/>
    </location>
</feature>
<evidence type="ECO:0000313" key="5">
    <source>
        <dbReference type="EMBL" id="AFG51474.1"/>
    </source>
</evidence>
<dbReference type="EMBL" id="FJ134786">
    <property type="protein sequence ID" value="AFG51473.1"/>
    <property type="molecule type" value="Genomic_DNA"/>
</dbReference>
<proteinExistence type="predicted"/>
<reference evidence="3" key="1">
    <citation type="submission" date="2008-08" db="EMBL/GenBank/DDBJ databases">
        <title>Nucleotide Diversity and Divergence in the Loblolly Pine Gene Space.</title>
        <authorList>
            <person name="Neale D.B."/>
            <person name="Wegrzyn J.L."/>
            <person name="Lee J.M."/>
            <person name="Eckert A.J."/>
            <person name="Liechty J.D."/>
            <person name="Stevens K.A."/>
            <person name="Langley C.H."/>
        </authorList>
    </citation>
    <scope>NUCLEOTIDE SEQUENCE</scope>
    <source>
        <strain evidence="6">7066</strain>
        <strain evidence="4">7067</strain>
        <strain evidence="5">7072</strain>
        <strain evidence="3">7074</strain>
        <strain evidence="2">7078</strain>
        <tissue evidence="3">Megagametophyte</tissue>
    </source>
</reference>
<evidence type="ECO:0000313" key="4">
    <source>
        <dbReference type="EMBL" id="AFG51473.1"/>
    </source>
</evidence>
<name>H9VNX9_PINTA</name>
<feature type="domain" description="Xylanase inhibitor C-terminal" evidence="1">
    <location>
        <begin position="2"/>
        <end position="87"/>
    </location>
</feature>
<dbReference type="EMBL" id="FJ134792">
    <property type="protein sequence ID" value="AFG51471.1"/>
    <property type="molecule type" value="Genomic_DNA"/>
</dbReference>
<evidence type="ECO:0000313" key="3">
    <source>
        <dbReference type="EMBL" id="AFG51472.1"/>
    </source>
</evidence>
<dbReference type="AlphaFoldDB" id="H9VNX9"/>
<feature type="non-terminal residue" evidence="3">
    <location>
        <position position="1"/>
    </location>
</feature>
<dbReference type="InterPro" id="IPR021109">
    <property type="entry name" value="Peptidase_aspartic_dom_sf"/>
</dbReference>
<dbReference type="InterPro" id="IPR032799">
    <property type="entry name" value="TAXi_C"/>
</dbReference>
<dbReference type="EMBL" id="FJ134793">
    <property type="protein sequence ID" value="AFG51475.1"/>
    <property type="molecule type" value="Genomic_DNA"/>
</dbReference>
<dbReference type="Pfam" id="PF14541">
    <property type="entry name" value="TAXi_C"/>
    <property type="match status" value="1"/>
</dbReference>
<dbReference type="EMBL" id="FJ134801">
    <property type="protein sequence ID" value="AFG51474.1"/>
    <property type="molecule type" value="Genomic_DNA"/>
</dbReference>
<gene>
    <name evidence="3" type="ORF">CL29Contig1_01</name>
</gene>
<evidence type="ECO:0000259" key="1">
    <source>
        <dbReference type="Pfam" id="PF14541"/>
    </source>
</evidence>
<evidence type="ECO:0000313" key="2">
    <source>
        <dbReference type="EMBL" id="AFG51471.1"/>
    </source>
</evidence>
<sequence length="87" mass="9084">RIDVGGVPLVIDAAKLRIGTQGRGGTKLSTVVPYTQLATPIYNSIVAAFAKQKNLRRVASVAPFDACFNSSAVGVTRVGPAVPFIDL</sequence>
<evidence type="ECO:0000313" key="6">
    <source>
        <dbReference type="EMBL" id="AFG51475.1"/>
    </source>
</evidence>
<dbReference type="SUPFAM" id="SSF50630">
    <property type="entry name" value="Acid proteases"/>
    <property type="match status" value="1"/>
</dbReference>
<dbReference type="EMBL" id="FJ134799">
    <property type="protein sequence ID" value="AFG51472.1"/>
    <property type="molecule type" value="Genomic_DNA"/>
</dbReference>
<organism evidence="3">
    <name type="scientific">Pinus taeda</name>
    <name type="common">Loblolly pine</name>
    <dbReference type="NCBI Taxonomy" id="3352"/>
    <lineage>
        <taxon>Eukaryota</taxon>
        <taxon>Viridiplantae</taxon>
        <taxon>Streptophyta</taxon>
        <taxon>Embryophyta</taxon>
        <taxon>Tracheophyta</taxon>
        <taxon>Spermatophyta</taxon>
        <taxon>Pinopsida</taxon>
        <taxon>Pinidae</taxon>
        <taxon>Conifers I</taxon>
        <taxon>Pinales</taxon>
        <taxon>Pinaceae</taxon>
        <taxon>Pinus</taxon>
        <taxon>Pinus subgen. Pinus</taxon>
    </lineage>
</organism>
<dbReference type="Gene3D" id="2.40.70.10">
    <property type="entry name" value="Acid Proteases"/>
    <property type="match status" value="1"/>
</dbReference>
<accession>H9VNX9</accession>
<protein>
    <recommendedName>
        <fullName evidence="1">Xylanase inhibitor C-terminal domain-containing protein</fullName>
    </recommendedName>
</protein>